<dbReference type="InterPro" id="IPR008936">
    <property type="entry name" value="Rho_GTPase_activation_prot"/>
</dbReference>
<feature type="compositionally biased region" description="Polar residues" evidence="2">
    <location>
        <begin position="1499"/>
        <end position="1508"/>
    </location>
</feature>
<dbReference type="RefSeq" id="XP_035826775.1">
    <property type="nucleotide sequence ID" value="XM_035970882.1"/>
</dbReference>
<evidence type="ECO:0000313" key="5">
    <source>
        <dbReference type="RefSeq" id="XP_035826775.1"/>
    </source>
</evidence>
<dbReference type="Pfam" id="PF00620">
    <property type="entry name" value="RhoGAP"/>
    <property type="match status" value="1"/>
</dbReference>
<feature type="compositionally biased region" description="Polar residues" evidence="2">
    <location>
        <begin position="520"/>
        <end position="529"/>
    </location>
</feature>
<dbReference type="Gene3D" id="1.10.555.10">
    <property type="entry name" value="Rho GTPase activation protein"/>
    <property type="match status" value="1"/>
</dbReference>
<dbReference type="GeneID" id="101846662"/>
<feature type="compositionally biased region" description="Polar residues" evidence="2">
    <location>
        <begin position="716"/>
        <end position="727"/>
    </location>
</feature>
<dbReference type="RefSeq" id="XP_035826776.1">
    <property type="nucleotide sequence ID" value="XM_035970883.1"/>
</dbReference>
<feature type="region of interest" description="Disordered" evidence="2">
    <location>
        <begin position="985"/>
        <end position="1006"/>
    </location>
</feature>
<feature type="compositionally biased region" description="Polar residues" evidence="2">
    <location>
        <begin position="441"/>
        <end position="450"/>
    </location>
</feature>
<dbReference type="PANTHER" id="PTHR12635">
    <property type="entry name" value="RHO-GTPASE-ACTIVATING PROTEIN 6 FAMILY MEMBER"/>
    <property type="match status" value="1"/>
</dbReference>
<feature type="compositionally biased region" description="Polar residues" evidence="2">
    <location>
        <begin position="324"/>
        <end position="350"/>
    </location>
</feature>
<feature type="compositionally biased region" description="Low complexity" evidence="2">
    <location>
        <begin position="314"/>
        <end position="323"/>
    </location>
</feature>
<feature type="compositionally biased region" description="Low complexity" evidence="2">
    <location>
        <begin position="1543"/>
        <end position="1559"/>
    </location>
</feature>
<evidence type="ECO:0000256" key="1">
    <source>
        <dbReference type="ARBA" id="ARBA00022468"/>
    </source>
</evidence>
<feature type="compositionally biased region" description="Low complexity" evidence="2">
    <location>
        <begin position="820"/>
        <end position="830"/>
    </location>
</feature>
<feature type="region of interest" description="Disordered" evidence="2">
    <location>
        <begin position="68"/>
        <end position="163"/>
    </location>
</feature>
<dbReference type="PROSITE" id="PS50238">
    <property type="entry name" value="RHOGAP"/>
    <property type="match status" value="1"/>
</dbReference>
<feature type="compositionally biased region" description="Low complexity" evidence="2">
    <location>
        <begin position="760"/>
        <end position="779"/>
    </location>
</feature>
<feature type="domain" description="Rho-GAP" evidence="3">
    <location>
        <begin position="1147"/>
        <end position="1351"/>
    </location>
</feature>
<evidence type="ECO:0000313" key="6">
    <source>
        <dbReference type="RefSeq" id="XP_035826776.1"/>
    </source>
</evidence>
<dbReference type="InterPro" id="IPR037863">
    <property type="entry name" value="RHOGAP6/36"/>
</dbReference>
<organism evidence="4 5">
    <name type="scientific">Aplysia californica</name>
    <name type="common">California sea hare</name>
    <dbReference type="NCBI Taxonomy" id="6500"/>
    <lineage>
        <taxon>Eukaryota</taxon>
        <taxon>Metazoa</taxon>
        <taxon>Spiralia</taxon>
        <taxon>Lophotrochozoa</taxon>
        <taxon>Mollusca</taxon>
        <taxon>Gastropoda</taxon>
        <taxon>Heterobranchia</taxon>
        <taxon>Euthyneura</taxon>
        <taxon>Tectipleura</taxon>
        <taxon>Aplysiida</taxon>
        <taxon>Aplysioidea</taxon>
        <taxon>Aplysiidae</taxon>
        <taxon>Aplysia</taxon>
    </lineage>
</organism>
<feature type="compositionally biased region" description="Polar residues" evidence="2">
    <location>
        <begin position="1443"/>
        <end position="1464"/>
    </location>
</feature>
<feature type="compositionally biased region" description="Low complexity" evidence="2">
    <location>
        <begin position="1581"/>
        <end position="1603"/>
    </location>
</feature>
<dbReference type="PANTHER" id="PTHR12635:SF7">
    <property type="entry name" value="RHO GTPASE ACTIVATING PROTEIN 6-RELATED"/>
    <property type="match status" value="1"/>
</dbReference>
<keyword evidence="4" id="KW-1185">Reference proteome</keyword>
<protein>
    <submittedName>
        <fullName evidence="5 6">Uncharacterized protein LOC101846662</fullName>
    </submittedName>
</protein>
<feature type="region of interest" description="Disordered" evidence="2">
    <location>
        <begin position="233"/>
        <end position="402"/>
    </location>
</feature>
<dbReference type="Proteomes" id="UP000694888">
    <property type="component" value="Unplaced"/>
</dbReference>
<feature type="compositionally biased region" description="Polar residues" evidence="2">
    <location>
        <begin position="384"/>
        <end position="402"/>
    </location>
</feature>
<feature type="compositionally biased region" description="Polar residues" evidence="2">
    <location>
        <begin position="698"/>
        <end position="708"/>
    </location>
</feature>
<evidence type="ECO:0000259" key="3">
    <source>
        <dbReference type="PROSITE" id="PS50238"/>
    </source>
</evidence>
<proteinExistence type="predicted"/>
<keyword evidence="1" id="KW-0343">GTPase activation</keyword>
<feature type="region of interest" description="Disordered" evidence="2">
    <location>
        <begin position="502"/>
        <end position="549"/>
    </location>
</feature>
<feature type="compositionally biased region" description="Low complexity" evidence="2">
    <location>
        <begin position="1071"/>
        <end position="1083"/>
    </location>
</feature>
<reference evidence="5 6" key="1">
    <citation type="submission" date="2025-05" db="UniProtKB">
        <authorList>
            <consortium name="RefSeq"/>
        </authorList>
    </citation>
    <scope>IDENTIFICATION</scope>
</reference>
<gene>
    <name evidence="5 6" type="primary">LOC101846662</name>
</gene>
<sequence length="1649" mass="179610">MVLVSNFVAMQNPRSLLPNNYVPNGYPEGGLQEDDIKKGFSNATLPHRHRPRSHDGRHIVSGSGVAVYKDNEPTSTQRHSLEHFSPPPGGTGSSPSTVSSSSLSSSSHQGHVVENGFSAHGQSAEHSQTRNRRVGRVENGYPPQKIFFENDTSPTQHQHTRHNHQYHLPNQRHQHLHHHHHLNQSLPSYGRHGDIMQQNMSTQSQSPHSIYLSNPHQQNASRTSHYASMSLIETKSTGHKDINSSSGSRGHHRDMRSQVLSHSHRQQQLQTDSDDSDYVKMQVRPSDKNKLRKHVNGLTRGSSFPVSDYHKTETSSTSSHHGSLQNTLTRGHSFPSSQQQSLKDSPQLSSKGYFYTEPGDEAESVSRNTTLEPPAYPPKAGVHSYSTTQTAPESPYSSMTSLDTWSPNYVKLSFFLNKATRDPIHHPVPRGSGEGPVRSKSVAQFSNLPPKTSGEKDSSRRHSSPVNDLLVGGNGEKQAEEQIYSNTAMIRASGGYGGATLSKPAASGLSRSVDYRDSPSARSSFQTVLSGEDDTNSFRPRGSSFGQRLGRPTMGPHGAAMSAAAMQSPYSTLPRRGADQILRRAISHDPREETEMKPIVAKTSSDGDIESEYVTLDRRYIPGGNSRLCRVAEVVVTPASDPPASLEVSTVSSSSFSSSPASQHHSTAQHVSSSSNSNISSSVTNKNINQIHNPVWTNNANVNANHSTTPPPSILVKSSKSMQQLPKTNLFPEAKRPSLKKKNSGGTLRSVAETLGSVFSPLKSGSSRGSGSPRSVGSLRDTPTFDRDNNSDNNNNNNNHNSSSCNNTSNDTIHMLAPFGRRSSSGRRPSQAQPAVGKLTRSKSLPDLQADDATAAAASENFSDDEDGDDFGFLSYPISFSSSCSSAAMHKAKSPSPGSRIIPKRWRTKSKATPTASTSAAMWTPGPLGSCTWSSVSGRKVQLRPVSILNLSESERTALQRLALAKLQTLELGCPIIVPKECSEQRRSKKSSLSLKRRSKSVSASALDTMAKDGVSSGLVFGIPLSKCIQNDKELEKKRRKVALVAASGSVKMRTDSTDNLANQRPHRKSSSSSQGSLENGSSAHNGNMAAPQQGLAVPSSHKRAASSDSLSESESSRNTSSSLIDALSLSTSQPPSRLGSLATDGSQLTNQGEAQVPNVVRACFRHIETYGLQTLGIFRVGCSKKRVKQLREEFDTGKDVLLTQEHQAHDVGALLKEYFRDLPEPLLSRELYLPFLYAKRISEESKRHVAVGLLIAMLPVANRDTLWVLLRFLATVSQHATDTTNEKGETVPGNKMDAHNLATLFGPNILHRSKGASDKELLAESAERVEQSKEVIEVVKDMIDNHHELFEITGSVRDDILRLLIESDQETADRILKCLANQSQIEADPESMCSVFEDASNSPMLSHSLNSDADLLALSRRHTSTAHRPLRVTKSADDNLDSPVSKSRATHLSESQALSPSSKDNQRLFGDSSSSLKPRFDLGQSFPSPLPRRVPTLKISQEDSSPEVTLRGRLEGGGLDRPYSENYSQNLNIPRPLYLRENSSSSSGLSSSLNSHGGSDNGQSAHWGLPTPPGSREASPKPFFRSTSSSSTLIPSPSPSRLNHSHAQDNFENTPPMGSAEWERERWHHWEMIAAEKKNSEAEQETLV</sequence>
<accession>A0ABM1VWI3</accession>
<feature type="region of interest" description="Disordered" evidence="2">
    <location>
        <begin position="425"/>
        <end position="476"/>
    </location>
</feature>
<feature type="compositionally biased region" description="Low complexity" evidence="2">
    <location>
        <begin position="648"/>
        <end position="682"/>
    </location>
</feature>
<feature type="compositionally biased region" description="Low complexity" evidence="2">
    <location>
        <begin position="93"/>
        <end position="107"/>
    </location>
</feature>
<evidence type="ECO:0000256" key="2">
    <source>
        <dbReference type="SAM" id="MobiDB-lite"/>
    </source>
</evidence>
<feature type="compositionally biased region" description="Low complexity" evidence="2">
    <location>
        <begin position="791"/>
        <end position="811"/>
    </location>
</feature>
<evidence type="ECO:0000313" key="4">
    <source>
        <dbReference type="Proteomes" id="UP000694888"/>
    </source>
</evidence>
<feature type="region of interest" description="Disordered" evidence="2">
    <location>
        <begin position="698"/>
        <end position="847"/>
    </location>
</feature>
<feature type="region of interest" description="Disordered" evidence="2">
    <location>
        <begin position="1050"/>
        <end position="1146"/>
    </location>
</feature>
<feature type="region of interest" description="Disordered" evidence="2">
    <location>
        <begin position="640"/>
        <end position="682"/>
    </location>
</feature>
<feature type="compositionally biased region" description="Low complexity" evidence="2">
    <location>
        <begin position="1107"/>
        <end position="1123"/>
    </location>
</feature>
<feature type="compositionally biased region" description="Basic residues" evidence="2">
    <location>
        <begin position="987"/>
        <end position="1000"/>
    </location>
</feature>
<feature type="region of interest" description="Disordered" evidence="2">
    <location>
        <begin position="1424"/>
        <end position="1621"/>
    </location>
</feature>
<dbReference type="InterPro" id="IPR000198">
    <property type="entry name" value="RhoGAP_dom"/>
</dbReference>
<name>A0ABM1VWI3_APLCA</name>
<dbReference type="SMART" id="SM00324">
    <property type="entry name" value="RhoGAP"/>
    <property type="match status" value="1"/>
</dbReference>
<dbReference type="SUPFAM" id="SSF48350">
    <property type="entry name" value="GTPase activation domain, GAP"/>
    <property type="match status" value="1"/>
</dbReference>